<dbReference type="RefSeq" id="WP_317385316.1">
    <property type="nucleotide sequence ID" value="NZ_CP136704.1"/>
</dbReference>
<protein>
    <submittedName>
        <fullName evidence="1">Histidine phosphatase family protein</fullName>
        <ecNumber evidence="1">3.1.3.-</ecNumber>
    </submittedName>
</protein>
<gene>
    <name evidence="1" type="ORF">R1T40_19550</name>
</gene>
<dbReference type="InterPro" id="IPR013078">
    <property type="entry name" value="His_Pase_superF_clade-1"/>
</dbReference>
<proteinExistence type="predicted"/>
<keyword evidence="2" id="KW-1185">Reference proteome</keyword>
<dbReference type="InterPro" id="IPR029033">
    <property type="entry name" value="His_PPase_superfam"/>
</dbReference>
<dbReference type="CDD" id="cd07067">
    <property type="entry name" value="HP_PGM_like"/>
    <property type="match status" value="1"/>
</dbReference>
<dbReference type="PANTHER" id="PTHR48100:SF1">
    <property type="entry name" value="HISTIDINE PHOSPHATASE FAMILY PROTEIN-RELATED"/>
    <property type="match status" value="1"/>
</dbReference>
<keyword evidence="1" id="KW-0378">Hydrolase</keyword>
<evidence type="ECO:0000313" key="2">
    <source>
        <dbReference type="Proteomes" id="UP001302666"/>
    </source>
</evidence>
<reference evidence="1 2" key="1">
    <citation type="submission" date="2023-10" db="EMBL/GenBank/DDBJ databases">
        <title>Eight complete genome sequences of bacteria isolated from laboratory stock of Giant Kelp gametophytes.</title>
        <authorList>
            <person name="Tolentino B."/>
            <person name="Nuzhdin S."/>
        </authorList>
    </citation>
    <scope>NUCLEOTIDE SEQUENCE [LARGE SCALE GENOMIC DNA]</scope>
    <source>
        <strain evidence="1 2">LC.270.F.C4</strain>
    </source>
</reference>
<dbReference type="EC" id="3.1.3.-" evidence="1"/>
<dbReference type="Gene3D" id="3.40.50.1240">
    <property type="entry name" value="Phosphoglycerate mutase-like"/>
    <property type="match status" value="1"/>
</dbReference>
<dbReference type="Proteomes" id="UP001302666">
    <property type="component" value="Chromosome"/>
</dbReference>
<dbReference type="PANTHER" id="PTHR48100">
    <property type="entry name" value="BROAD-SPECIFICITY PHOSPHATASE YOR283W-RELATED"/>
    <property type="match status" value="1"/>
</dbReference>
<dbReference type="GO" id="GO:0016787">
    <property type="term" value="F:hydrolase activity"/>
    <property type="evidence" value="ECO:0007669"/>
    <property type="project" value="UniProtKB-KW"/>
</dbReference>
<dbReference type="SUPFAM" id="SSF53254">
    <property type="entry name" value="Phosphoglycerate mutase-like"/>
    <property type="match status" value="1"/>
</dbReference>
<dbReference type="InterPro" id="IPR050275">
    <property type="entry name" value="PGM_Phosphatase"/>
</dbReference>
<dbReference type="Pfam" id="PF00300">
    <property type="entry name" value="His_Phos_1"/>
    <property type="match status" value="1"/>
</dbReference>
<dbReference type="EMBL" id="CP136704">
    <property type="protein sequence ID" value="WOI33094.1"/>
    <property type="molecule type" value="Genomic_DNA"/>
</dbReference>
<accession>A0ABZ0HG36</accession>
<organism evidence="1 2">
    <name type="scientific">Tritonibacter scottomollicae</name>
    <name type="common">Epibacterium scottomollicae</name>
    <dbReference type="NCBI Taxonomy" id="483013"/>
    <lineage>
        <taxon>Bacteria</taxon>
        <taxon>Pseudomonadati</taxon>
        <taxon>Pseudomonadota</taxon>
        <taxon>Alphaproteobacteria</taxon>
        <taxon>Rhodobacterales</taxon>
        <taxon>Paracoccaceae</taxon>
        <taxon>Tritonibacter</taxon>
    </lineage>
</organism>
<evidence type="ECO:0000313" key="1">
    <source>
        <dbReference type="EMBL" id="WOI33094.1"/>
    </source>
</evidence>
<name>A0ABZ0HG36_TRISK</name>
<sequence length="206" mass="23149">MKKAPSSTVAAHAVDTKTRDPQFLYLRHGQTDWNLEQRLQGRCDPPLNETGIDQARHAARAVASGGVDVIITSPLKRARQTAQIIAEHTSARIIEAPDLVERNFGALEGKRLVDIAGEGPSSYDIAFRDDLPGHAEPWDTLCARAEHVVTKWQHEMARHDILFVSHLAVMTALCDALSVPRIDVKNAHPYRFQKLKDRWDLNYAFR</sequence>
<dbReference type="SMART" id="SM00855">
    <property type="entry name" value="PGAM"/>
    <property type="match status" value="1"/>
</dbReference>